<reference evidence="1" key="1">
    <citation type="submission" date="2020-11" db="EMBL/GenBank/DDBJ databases">
        <authorList>
            <consortium name="DOE Joint Genome Institute"/>
            <person name="Ahrendt S."/>
            <person name="Riley R."/>
            <person name="Andreopoulos W."/>
            <person name="Labutti K."/>
            <person name="Pangilinan J."/>
            <person name="Ruiz-Duenas F.J."/>
            <person name="Barrasa J.M."/>
            <person name="Sanchez-Garcia M."/>
            <person name="Camarero S."/>
            <person name="Miyauchi S."/>
            <person name="Serrano A."/>
            <person name="Linde D."/>
            <person name="Babiker R."/>
            <person name="Drula E."/>
            <person name="Ayuso-Fernandez I."/>
            <person name="Pacheco R."/>
            <person name="Padilla G."/>
            <person name="Ferreira P."/>
            <person name="Barriuso J."/>
            <person name="Kellner H."/>
            <person name="Castanera R."/>
            <person name="Alfaro M."/>
            <person name="Ramirez L."/>
            <person name="Pisabarro A.G."/>
            <person name="Kuo A."/>
            <person name="Tritt A."/>
            <person name="Lipzen A."/>
            <person name="He G."/>
            <person name="Yan M."/>
            <person name="Ng V."/>
            <person name="Cullen D."/>
            <person name="Martin F."/>
            <person name="Rosso M.-N."/>
            <person name="Henrissat B."/>
            <person name="Hibbett D."/>
            <person name="Martinez A.T."/>
            <person name="Grigoriev I.V."/>
        </authorList>
    </citation>
    <scope>NUCLEOTIDE SEQUENCE</scope>
    <source>
        <strain evidence="1">CBS 506.95</strain>
    </source>
</reference>
<dbReference type="Proteomes" id="UP000807306">
    <property type="component" value="Unassembled WGS sequence"/>
</dbReference>
<gene>
    <name evidence="1" type="ORF">CPB83DRAFT_778633</name>
</gene>
<dbReference type="Pfam" id="PF18758">
    <property type="entry name" value="KDZ"/>
    <property type="match status" value="1"/>
</dbReference>
<name>A0A9P6E2W1_9AGAR</name>
<proteinExistence type="predicted"/>
<evidence type="ECO:0000313" key="2">
    <source>
        <dbReference type="Proteomes" id="UP000807306"/>
    </source>
</evidence>
<dbReference type="InterPro" id="IPR040521">
    <property type="entry name" value="KDZ"/>
</dbReference>
<dbReference type="AlphaFoldDB" id="A0A9P6E2W1"/>
<keyword evidence="2" id="KW-1185">Reference proteome</keyword>
<sequence length="82" mass="9134">IPGAGWIDGEILETLWAILNQTSRSIRTATLGHRAEILDDHMNDSNWKKMVAIGKARQALTYHPSLQSTHSGQDYSEVQPCC</sequence>
<dbReference type="OrthoDB" id="3222357at2759"/>
<organism evidence="1 2">
    <name type="scientific">Crepidotus variabilis</name>
    <dbReference type="NCBI Taxonomy" id="179855"/>
    <lineage>
        <taxon>Eukaryota</taxon>
        <taxon>Fungi</taxon>
        <taxon>Dikarya</taxon>
        <taxon>Basidiomycota</taxon>
        <taxon>Agaricomycotina</taxon>
        <taxon>Agaricomycetes</taxon>
        <taxon>Agaricomycetidae</taxon>
        <taxon>Agaricales</taxon>
        <taxon>Agaricineae</taxon>
        <taxon>Crepidotaceae</taxon>
        <taxon>Crepidotus</taxon>
    </lineage>
</organism>
<comment type="caution">
    <text evidence="1">The sequence shown here is derived from an EMBL/GenBank/DDBJ whole genome shotgun (WGS) entry which is preliminary data.</text>
</comment>
<dbReference type="EMBL" id="MU158042">
    <property type="protein sequence ID" value="KAF9521497.1"/>
    <property type="molecule type" value="Genomic_DNA"/>
</dbReference>
<evidence type="ECO:0000313" key="1">
    <source>
        <dbReference type="EMBL" id="KAF9521497.1"/>
    </source>
</evidence>
<feature type="non-terminal residue" evidence="1">
    <location>
        <position position="1"/>
    </location>
</feature>
<accession>A0A9P6E2W1</accession>
<protein>
    <submittedName>
        <fullName evidence="1">Uncharacterized protein</fullName>
    </submittedName>
</protein>